<sequence>MQVQHNLSIPLEREIVRASAAINTPDALEAGEESIALCTGCPADAKLAKTSICLLVSIQSARPFSFSPSSIRIASQRNNAQDCRFSVVARIPTKDVHRETSDAKTENTAYIVFALSINRIVRSISHCDSHCIHRSLLLSRSRRRLTM</sequence>
<accession>A0A9P3L9K7</accession>
<organism evidence="1 2">
    <name type="scientific">Phanerochaete sordida</name>
    <dbReference type="NCBI Taxonomy" id="48140"/>
    <lineage>
        <taxon>Eukaryota</taxon>
        <taxon>Fungi</taxon>
        <taxon>Dikarya</taxon>
        <taxon>Basidiomycota</taxon>
        <taxon>Agaricomycotina</taxon>
        <taxon>Agaricomycetes</taxon>
        <taxon>Polyporales</taxon>
        <taxon>Phanerochaetaceae</taxon>
        <taxon>Phanerochaete</taxon>
    </lineage>
</organism>
<evidence type="ECO:0000313" key="1">
    <source>
        <dbReference type="EMBL" id="GJE85827.1"/>
    </source>
</evidence>
<comment type="caution">
    <text evidence="1">The sequence shown here is derived from an EMBL/GenBank/DDBJ whole genome shotgun (WGS) entry which is preliminary data.</text>
</comment>
<reference evidence="1 2" key="1">
    <citation type="submission" date="2021-08" db="EMBL/GenBank/DDBJ databases">
        <title>Draft Genome Sequence of Phanerochaete sordida strain YK-624.</title>
        <authorList>
            <person name="Mori T."/>
            <person name="Dohra H."/>
            <person name="Suzuki T."/>
            <person name="Kawagishi H."/>
            <person name="Hirai H."/>
        </authorList>
    </citation>
    <scope>NUCLEOTIDE SEQUENCE [LARGE SCALE GENOMIC DNA]</scope>
    <source>
        <strain evidence="1 2">YK-624</strain>
    </source>
</reference>
<proteinExistence type="predicted"/>
<name>A0A9P3L9K7_9APHY</name>
<dbReference type="AlphaFoldDB" id="A0A9P3L9K7"/>
<evidence type="ECO:0000313" key="2">
    <source>
        <dbReference type="Proteomes" id="UP000703269"/>
    </source>
</evidence>
<dbReference type="Proteomes" id="UP000703269">
    <property type="component" value="Unassembled WGS sequence"/>
</dbReference>
<dbReference type="EMBL" id="BPQB01000003">
    <property type="protein sequence ID" value="GJE85827.1"/>
    <property type="molecule type" value="Genomic_DNA"/>
</dbReference>
<gene>
    <name evidence="1" type="ORF">PsYK624_019060</name>
</gene>
<keyword evidence="2" id="KW-1185">Reference proteome</keyword>
<protein>
    <submittedName>
        <fullName evidence="1">Uncharacterized protein</fullName>
    </submittedName>
</protein>